<keyword evidence="2" id="KW-0808">Transferase</keyword>
<proteinExistence type="inferred from homology"/>
<name>H5S9F8_9BACT</name>
<dbReference type="InterPro" id="IPR043129">
    <property type="entry name" value="ATPase_NBD"/>
</dbReference>
<evidence type="ECO:0000313" key="2">
    <source>
        <dbReference type="EMBL" id="BAL52794.1"/>
    </source>
</evidence>
<gene>
    <name evidence="2" type="ORF">HGMM_F03C01C35</name>
</gene>
<dbReference type="EMBL" id="AP011639">
    <property type="protein sequence ID" value="BAL52794.1"/>
    <property type="molecule type" value="Genomic_DNA"/>
</dbReference>
<dbReference type="GO" id="GO:0016301">
    <property type="term" value="F:kinase activity"/>
    <property type="evidence" value="ECO:0007669"/>
    <property type="project" value="UniProtKB-KW"/>
</dbReference>
<evidence type="ECO:0000256" key="1">
    <source>
        <dbReference type="ARBA" id="ARBA00006479"/>
    </source>
</evidence>
<dbReference type="SUPFAM" id="SSF53067">
    <property type="entry name" value="Actin-like ATPase domain"/>
    <property type="match status" value="1"/>
</dbReference>
<dbReference type="AlphaFoldDB" id="H5S9F8"/>
<dbReference type="PANTHER" id="PTHR18964">
    <property type="entry name" value="ROK (REPRESSOR, ORF, KINASE) FAMILY"/>
    <property type="match status" value="1"/>
</dbReference>
<keyword evidence="2" id="KW-0418">Kinase</keyword>
<accession>H5S9F8</accession>
<dbReference type="Gene3D" id="3.30.420.40">
    <property type="match status" value="2"/>
</dbReference>
<sequence length="321" mass="33803">MDDETIYMGVDVSATTVKAALVNAEGEICEITQEAIGDDPSVVLEGVRRCVERLRDRASERRWPIRSAGVGVPGLVNARTRRVEAAPNLPALVKANVSEAVAELLRCPVLVENDANMAAYGEFVCGAARGRSNVIYIAVGTGIGAGVICEGKLYRGSLGFAGEFGHTTVDPEGLPCACGNRGCLETIASGPNIVRRARERLFRDRSSSLSSLALPGKGELTPERIATEALTGDDFSLMILEQTGKWIGIAVANVINLLNPDMVVLGGGVMVAGELLLNPIIAEVKRRAFAAMAAHCEIVTSLLGGQAGVIGSAMLARDTFR</sequence>
<protein>
    <submittedName>
        <fullName evidence="2">Glucose kinase</fullName>
    </submittedName>
</protein>
<dbReference type="CDD" id="cd24076">
    <property type="entry name" value="ASKHA_ATPase_ROK_BsXylR-like"/>
    <property type="match status" value="1"/>
</dbReference>
<dbReference type="InterPro" id="IPR049874">
    <property type="entry name" value="ROK_cs"/>
</dbReference>
<comment type="similarity">
    <text evidence="1">Belongs to the ROK (NagC/XylR) family.</text>
</comment>
<dbReference type="InterPro" id="IPR000600">
    <property type="entry name" value="ROK"/>
</dbReference>
<dbReference type="Pfam" id="PF00480">
    <property type="entry name" value="ROK"/>
    <property type="match status" value="1"/>
</dbReference>
<reference evidence="2" key="2">
    <citation type="journal article" date="2012" name="PLoS ONE">
        <title>A Deeply Branching Thermophilic Bacterium with an Ancient Acetyl-CoA Pathway Dominates a Subsurface Ecosystem.</title>
        <authorList>
            <person name="Takami H."/>
            <person name="Noguchi H."/>
            <person name="Takaki Y."/>
            <person name="Uchiyama I."/>
            <person name="Toyoda A."/>
            <person name="Nishi S."/>
            <person name="Chee G.-J."/>
            <person name="Arai W."/>
            <person name="Nunoura T."/>
            <person name="Itoh T."/>
            <person name="Hattori M."/>
            <person name="Takai K."/>
        </authorList>
    </citation>
    <scope>NUCLEOTIDE SEQUENCE</scope>
</reference>
<dbReference type="PANTHER" id="PTHR18964:SF149">
    <property type="entry name" value="BIFUNCTIONAL UDP-N-ACETYLGLUCOSAMINE 2-EPIMERASE_N-ACETYLMANNOSAMINE KINASE"/>
    <property type="match status" value="1"/>
</dbReference>
<dbReference type="PROSITE" id="PS01125">
    <property type="entry name" value="ROK"/>
    <property type="match status" value="1"/>
</dbReference>
<organism evidence="2">
    <name type="scientific">uncultured Acidobacteriota bacterium</name>
    <dbReference type="NCBI Taxonomy" id="171953"/>
    <lineage>
        <taxon>Bacteria</taxon>
        <taxon>Pseudomonadati</taxon>
        <taxon>Acidobacteriota</taxon>
        <taxon>environmental samples</taxon>
    </lineage>
</organism>
<reference evidence="2" key="1">
    <citation type="journal article" date="2005" name="Environ. Microbiol.">
        <title>Genetic and functional properties of uncultivated thermophilic crenarchaeotes from a subsurface gold mine as revealed by analysis of genome fragments.</title>
        <authorList>
            <person name="Nunoura T."/>
            <person name="Hirayama H."/>
            <person name="Takami H."/>
            <person name="Oida H."/>
            <person name="Nishi S."/>
            <person name="Shimamura S."/>
            <person name="Suzuki Y."/>
            <person name="Inagaki F."/>
            <person name="Takai K."/>
            <person name="Nealson K.H."/>
            <person name="Horikoshi K."/>
        </authorList>
    </citation>
    <scope>NUCLEOTIDE SEQUENCE</scope>
</reference>